<feature type="compositionally biased region" description="Pro residues" evidence="1">
    <location>
        <begin position="93"/>
        <end position="109"/>
    </location>
</feature>
<feature type="region of interest" description="Disordered" evidence="1">
    <location>
        <begin position="34"/>
        <end position="109"/>
    </location>
</feature>
<comment type="caution">
    <text evidence="2">The sequence shown here is derived from an EMBL/GenBank/DDBJ whole genome shotgun (WGS) entry which is preliminary data.</text>
</comment>
<feature type="compositionally biased region" description="Basic and acidic residues" evidence="1">
    <location>
        <begin position="192"/>
        <end position="212"/>
    </location>
</feature>
<evidence type="ECO:0000313" key="3">
    <source>
        <dbReference type="Proteomes" id="UP000769766"/>
    </source>
</evidence>
<dbReference type="Proteomes" id="UP000769766">
    <property type="component" value="Unassembled WGS sequence"/>
</dbReference>
<organism evidence="2 3">
    <name type="scientific">Tectimicrobiota bacterium</name>
    <dbReference type="NCBI Taxonomy" id="2528274"/>
    <lineage>
        <taxon>Bacteria</taxon>
        <taxon>Pseudomonadati</taxon>
        <taxon>Nitrospinota/Tectimicrobiota group</taxon>
        <taxon>Candidatus Tectimicrobiota</taxon>
    </lineage>
</organism>
<feature type="compositionally biased region" description="Basic and acidic residues" evidence="1">
    <location>
        <begin position="37"/>
        <end position="47"/>
    </location>
</feature>
<evidence type="ECO:0000313" key="2">
    <source>
        <dbReference type="EMBL" id="MBI2875705.1"/>
    </source>
</evidence>
<evidence type="ECO:0000256" key="1">
    <source>
        <dbReference type="SAM" id="MobiDB-lite"/>
    </source>
</evidence>
<dbReference type="EMBL" id="JACPRF010000068">
    <property type="protein sequence ID" value="MBI2875705.1"/>
    <property type="molecule type" value="Genomic_DNA"/>
</dbReference>
<feature type="compositionally biased region" description="Pro residues" evidence="1">
    <location>
        <begin position="235"/>
        <end position="276"/>
    </location>
</feature>
<reference evidence="2" key="1">
    <citation type="submission" date="2020-07" db="EMBL/GenBank/DDBJ databases">
        <title>Huge and variable diversity of episymbiotic CPR bacteria and DPANN archaea in groundwater ecosystems.</title>
        <authorList>
            <person name="He C.Y."/>
            <person name="Keren R."/>
            <person name="Whittaker M."/>
            <person name="Farag I.F."/>
            <person name="Doudna J."/>
            <person name="Cate J.H.D."/>
            <person name="Banfield J.F."/>
        </authorList>
    </citation>
    <scope>NUCLEOTIDE SEQUENCE</scope>
    <source>
        <strain evidence="2">NC_groundwater_672_Ag_B-0.1um_62_36</strain>
    </source>
</reference>
<feature type="compositionally biased region" description="Pro residues" evidence="1">
    <location>
        <begin position="158"/>
        <end position="168"/>
    </location>
</feature>
<proteinExistence type="predicted"/>
<protein>
    <recommendedName>
        <fullName evidence="4">Type II secretion system protein GspC N-terminal domain-containing protein</fullName>
    </recommendedName>
</protein>
<accession>A0A932CLM6</accession>
<gene>
    <name evidence="2" type="ORF">HYY20_02355</name>
</gene>
<name>A0A932CLM6_UNCTE</name>
<feature type="region of interest" description="Disordered" evidence="1">
    <location>
        <begin position="141"/>
        <end position="319"/>
    </location>
</feature>
<evidence type="ECO:0008006" key="4">
    <source>
        <dbReference type="Google" id="ProtNLM"/>
    </source>
</evidence>
<dbReference type="AlphaFoldDB" id="A0A932CLM6"/>
<sequence>MLKRLALLNLLLAGMTGLLAYKVHEVWNHPSPSLAEIRQKPSPERGFRGKASASPSPSKDSKKPSPEKAFPPMEAYQIIGQTHPFRPDRKEWVPPPPPPPPPAAVVVTPPKPALPPASSFKLYGTMTMPDGSVVALLEGPLGVGMVNPSPLPGRRSPAPFPSPSPSPPGRRTEPGRAKRYRINDPIGGYRVAEIRTDRVLLEGEGQRTEVLLRDPTTPKQRPAAPPPLQAAAQRVPPPPPGASPFTPQPQPGASPFTPQPQPQPGASPFTPQPQPGRPQAALEEEGAVASPPLQAESRPSRGRNRQVIQTPFGPKVIYR</sequence>